<dbReference type="PANTHER" id="PTHR43280:SF28">
    <property type="entry name" value="HTH-TYPE TRANSCRIPTIONAL ACTIVATOR RHAS"/>
    <property type="match status" value="1"/>
</dbReference>
<evidence type="ECO:0000256" key="1">
    <source>
        <dbReference type="ARBA" id="ARBA00023015"/>
    </source>
</evidence>
<accession>A0A5R9G7V9</accession>
<dbReference type="Proteomes" id="UP000309676">
    <property type="component" value="Unassembled WGS sequence"/>
</dbReference>
<keyword evidence="6" id="KW-1185">Reference proteome</keyword>
<protein>
    <submittedName>
        <fullName evidence="5">Helix-turn-helix transcriptional regulator</fullName>
    </submittedName>
</protein>
<keyword evidence="2" id="KW-0238">DNA-binding</keyword>
<dbReference type="SUPFAM" id="SSF51215">
    <property type="entry name" value="Regulatory protein AraC"/>
    <property type="match status" value="1"/>
</dbReference>
<gene>
    <name evidence="5" type="ORF">FE782_15595</name>
</gene>
<evidence type="ECO:0000256" key="3">
    <source>
        <dbReference type="ARBA" id="ARBA00023163"/>
    </source>
</evidence>
<dbReference type="EMBL" id="VCIW01000010">
    <property type="protein sequence ID" value="TLS51159.1"/>
    <property type="molecule type" value="Genomic_DNA"/>
</dbReference>
<dbReference type="InterPro" id="IPR018062">
    <property type="entry name" value="HTH_AraC-typ_CS"/>
</dbReference>
<dbReference type="RefSeq" id="WP_138195153.1">
    <property type="nucleotide sequence ID" value="NZ_VCIW01000010.1"/>
</dbReference>
<dbReference type="SMART" id="SM00342">
    <property type="entry name" value="HTH_ARAC"/>
    <property type="match status" value="1"/>
</dbReference>
<comment type="caution">
    <text evidence="5">The sequence shown here is derived from an EMBL/GenBank/DDBJ whole genome shotgun (WGS) entry which is preliminary data.</text>
</comment>
<dbReference type="GO" id="GO:0003700">
    <property type="term" value="F:DNA-binding transcription factor activity"/>
    <property type="evidence" value="ECO:0007669"/>
    <property type="project" value="InterPro"/>
</dbReference>
<organism evidence="5 6">
    <name type="scientific">Paenibacillus antri</name>
    <dbReference type="NCBI Taxonomy" id="2582848"/>
    <lineage>
        <taxon>Bacteria</taxon>
        <taxon>Bacillati</taxon>
        <taxon>Bacillota</taxon>
        <taxon>Bacilli</taxon>
        <taxon>Bacillales</taxon>
        <taxon>Paenibacillaceae</taxon>
        <taxon>Paenibacillus</taxon>
    </lineage>
</organism>
<evidence type="ECO:0000256" key="2">
    <source>
        <dbReference type="ARBA" id="ARBA00023125"/>
    </source>
</evidence>
<feature type="domain" description="HTH araC/xylS-type" evidence="4">
    <location>
        <begin position="199"/>
        <end position="297"/>
    </location>
</feature>
<name>A0A5R9G7V9_9BACL</name>
<sequence length="300" mass="34751">MATTDFLQFKAPPLPHYIVGGERTYPVGKVHPAAAKLGIFKMIVVVRGKIALAEGDKEFRATKGHALILRPDRNYTPLEPARRETQYFWVHFQTTGVWSGATDEEAGPGGARLYPYDEIIPRQELTQRRVQHFTLVVPQFCKLTFPTKTYRNIKHLIDLNRHHKPSLMWQQQTIFQEVLHDLHGEQQYRATSSSIALAEKTAQFLRERFREPIHYREIGEGLNFHPTYVARCMQQVFGVTPLEYLTMYRVEQAKLMLINTDAPVSRIAEDVGFSHFSYFTQCFAKTEGITPSEYRKKHRL</sequence>
<dbReference type="InterPro" id="IPR020449">
    <property type="entry name" value="Tscrpt_reg_AraC-type_HTH"/>
</dbReference>
<keyword evidence="3" id="KW-0804">Transcription</keyword>
<dbReference type="OrthoDB" id="192171at2"/>
<evidence type="ECO:0000313" key="6">
    <source>
        <dbReference type="Proteomes" id="UP000309676"/>
    </source>
</evidence>
<dbReference type="GO" id="GO:0043565">
    <property type="term" value="F:sequence-specific DNA binding"/>
    <property type="evidence" value="ECO:0007669"/>
    <property type="project" value="InterPro"/>
</dbReference>
<dbReference type="SUPFAM" id="SSF46689">
    <property type="entry name" value="Homeodomain-like"/>
    <property type="match status" value="1"/>
</dbReference>
<dbReference type="PANTHER" id="PTHR43280">
    <property type="entry name" value="ARAC-FAMILY TRANSCRIPTIONAL REGULATOR"/>
    <property type="match status" value="1"/>
</dbReference>
<evidence type="ECO:0000313" key="5">
    <source>
        <dbReference type="EMBL" id="TLS51159.1"/>
    </source>
</evidence>
<dbReference type="PRINTS" id="PR00032">
    <property type="entry name" value="HTHARAC"/>
</dbReference>
<dbReference type="InterPro" id="IPR018060">
    <property type="entry name" value="HTH_AraC"/>
</dbReference>
<dbReference type="PROSITE" id="PS01124">
    <property type="entry name" value="HTH_ARAC_FAMILY_2"/>
    <property type="match status" value="1"/>
</dbReference>
<proteinExistence type="predicted"/>
<dbReference type="Gene3D" id="1.10.10.60">
    <property type="entry name" value="Homeodomain-like"/>
    <property type="match status" value="2"/>
</dbReference>
<reference evidence="5 6" key="1">
    <citation type="submission" date="2019-05" db="EMBL/GenBank/DDBJ databases">
        <authorList>
            <person name="Narsing Rao M.P."/>
            <person name="Li W.J."/>
        </authorList>
    </citation>
    <scope>NUCLEOTIDE SEQUENCE [LARGE SCALE GENOMIC DNA]</scope>
    <source>
        <strain evidence="5 6">SYSU_K30003</strain>
    </source>
</reference>
<dbReference type="AlphaFoldDB" id="A0A5R9G7V9"/>
<dbReference type="InterPro" id="IPR009057">
    <property type="entry name" value="Homeodomain-like_sf"/>
</dbReference>
<dbReference type="Pfam" id="PF12833">
    <property type="entry name" value="HTH_18"/>
    <property type="match status" value="1"/>
</dbReference>
<evidence type="ECO:0000259" key="4">
    <source>
        <dbReference type="PROSITE" id="PS01124"/>
    </source>
</evidence>
<dbReference type="InterPro" id="IPR037923">
    <property type="entry name" value="HTH-like"/>
</dbReference>
<dbReference type="PROSITE" id="PS00041">
    <property type="entry name" value="HTH_ARAC_FAMILY_1"/>
    <property type="match status" value="1"/>
</dbReference>
<keyword evidence="1" id="KW-0805">Transcription regulation</keyword>